<gene>
    <name evidence="1" type="ORF">F896_01363</name>
</gene>
<dbReference type="PATRIC" id="fig|1217699.3.peg.1317"/>
<evidence type="ECO:0000313" key="1">
    <source>
        <dbReference type="EMBL" id="EOR08833.1"/>
    </source>
</evidence>
<dbReference type="Proteomes" id="UP000016203">
    <property type="component" value="Unassembled WGS sequence"/>
</dbReference>
<comment type="caution">
    <text evidence="1">The sequence shown here is derived from an EMBL/GenBank/DDBJ whole genome shotgun (WGS) entry which is preliminary data.</text>
</comment>
<proteinExistence type="predicted"/>
<evidence type="ECO:0000313" key="2">
    <source>
        <dbReference type="Proteomes" id="UP000016203"/>
    </source>
</evidence>
<evidence type="ECO:0008006" key="3">
    <source>
        <dbReference type="Google" id="ProtNLM"/>
    </source>
</evidence>
<dbReference type="HOGENOM" id="CLU_023498_0_0_6"/>
<accession>R9B314</accession>
<dbReference type="EMBL" id="AQFL01000009">
    <property type="protein sequence ID" value="EOR08833.1"/>
    <property type="molecule type" value="Genomic_DNA"/>
</dbReference>
<reference evidence="1 2" key="1">
    <citation type="submission" date="2013-03" db="EMBL/GenBank/DDBJ databases">
        <title>The Genome Sequence of Acinetobacter sp. CIP 110321.</title>
        <authorList>
            <consortium name="The Broad Institute Genome Sequencing Platform"/>
            <consortium name="The Broad Institute Genome Sequencing Center for Infectious Disease"/>
            <person name="Cerqueira G."/>
            <person name="Feldgarden M."/>
            <person name="Courvalin P."/>
            <person name="Perichon B."/>
            <person name="Grillot-Courvalin C."/>
            <person name="Clermont D."/>
            <person name="Rocha E."/>
            <person name="Yoon E.-J."/>
            <person name="Nemec A."/>
            <person name="Walker B."/>
            <person name="Young S.K."/>
            <person name="Zeng Q."/>
            <person name="Gargeya S."/>
            <person name="Fitzgerald M."/>
            <person name="Haas B."/>
            <person name="Abouelleil A."/>
            <person name="Alvarado L."/>
            <person name="Arachchi H.M."/>
            <person name="Berlin A.M."/>
            <person name="Chapman S.B."/>
            <person name="Dewar J."/>
            <person name="Goldberg J."/>
            <person name="Griggs A."/>
            <person name="Gujja S."/>
            <person name="Hansen M."/>
            <person name="Howarth C."/>
            <person name="Imamovic A."/>
            <person name="Larimer J."/>
            <person name="McCowan C."/>
            <person name="Murphy C."/>
            <person name="Neiman D."/>
            <person name="Pearson M."/>
            <person name="Priest M."/>
            <person name="Roberts A."/>
            <person name="Saif S."/>
            <person name="Shea T."/>
            <person name="Sisk P."/>
            <person name="Sykes S."/>
            <person name="Wortman J."/>
            <person name="Nusbaum C."/>
            <person name="Birren B."/>
        </authorList>
    </citation>
    <scope>NUCLEOTIDE SEQUENCE [LARGE SCALE GENOMIC DNA]</scope>
    <source>
        <strain evidence="1 2">CIP 110321</strain>
    </source>
</reference>
<dbReference type="AlphaFoldDB" id="R9B314"/>
<organism evidence="1 2">
    <name type="scientific">Acinetobacter genomosp. 15BJ</name>
    <dbReference type="NCBI Taxonomy" id="106651"/>
    <lineage>
        <taxon>Bacteria</taxon>
        <taxon>Pseudomonadati</taxon>
        <taxon>Pseudomonadota</taxon>
        <taxon>Gammaproteobacteria</taxon>
        <taxon>Moraxellales</taxon>
        <taxon>Moraxellaceae</taxon>
        <taxon>Acinetobacter</taxon>
    </lineage>
</organism>
<sequence>MLETRVLIARLNQVEQQRHTLSAEHKLMLLTMQNPDFNTGFFKRLLTVTVPTEWHFPHQNNSDVECSKRLIDIIIHDLIPAYIKKSLNYYWYEQCVNYTLKYFEQNPTQYQIEKYIERLKDCKNNSLKTTILRKFKILKPCVNNALALAQDCKNNQLWSDAIWEYQWILQQQESLTSEDILDFSECILSRNNHYNGECTDAQMALYFLLNTSSTQERYNLLKYKAVTLILPDDIIAKRGECTNIFADMGRSLNHVGKSIGNVFGGRESEIPYSKGIIANAPILLTHYEISQHLDRDKTAQDTLEKILSDRGVIASIATASVAYSAGLLWSYAQIDSTVLNALMFASKGQPEQFITLQDIAGATLGSAGAMTRLSGYVAEQQVAYNLTQQGHTVEFPDKANQAGFDLIVDGQAMQVKNTLSSDYVLQHIEKNPDIAVIVNQELTDSLGNHPNVFIDSGLSHAHVNQTMHESLEQIDQFDSMADFLPIPFITLGLATYRNYQDFDTGQTSSKQYLENIGKETAAIAGGAVAGKMILGTIGGILAGPVGIAVAGGLGAYIGGVAGSTGANALNREKLCSQRDCVVSQLIEFAQWFKNELLDYRVNQNLSSFEEVKEKLKQNQQNLALSMTFIAYQFEVYLHGHCLQHWLEAKLQGNQNEQVQAGWVALQQSEHFLSTELRQKVAKINQALEIYRSIANPIPASSEFSVIRQVGYRNNI</sequence>
<name>R9B314_9GAMM</name>
<protein>
    <recommendedName>
        <fullName evidence="3">Glycine zipper domain-containing protein</fullName>
    </recommendedName>
</protein>
<dbReference type="RefSeq" id="WP_016163141.1">
    <property type="nucleotide sequence ID" value="NZ_KE007347.1"/>
</dbReference>
<dbReference type="OrthoDB" id="8402570at2"/>